<evidence type="ECO:0000313" key="3">
    <source>
        <dbReference type="Proteomes" id="UP001243276"/>
    </source>
</evidence>
<feature type="transmembrane region" description="Helical" evidence="1">
    <location>
        <begin position="92"/>
        <end position="109"/>
    </location>
</feature>
<gene>
    <name evidence="2" type="primary">14</name>
</gene>
<organism evidence="2 3">
    <name type="scientific">Gordonia phage Commandaria</name>
    <dbReference type="NCBI Taxonomy" id="3038364"/>
    <lineage>
        <taxon>Viruses</taxon>
        <taxon>Duplodnaviria</taxon>
        <taxon>Heunggongvirae</taxon>
        <taxon>Uroviricota</taxon>
        <taxon>Caudoviricetes</taxon>
        <taxon>Zierdtviridae</taxon>
        <taxon>Emilbogenvirinae</taxon>
        <taxon>Commandariavirus</taxon>
        <taxon>Commandariavirus commandaria</taxon>
    </lineage>
</organism>
<accession>A0AAF0K062</accession>
<keyword evidence="3" id="KW-1185">Reference proteome</keyword>
<keyword evidence="1" id="KW-1133">Transmembrane helix</keyword>
<keyword evidence="1" id="KW-0812">Transmembrane</keyword>
<feature type="transmembrane region" description="Helical" evidence="1">
    <location>
        <begin position="67"/>
        <end position="86"/>
    </location>
</feature>
<protein>
    <submittedName>
        <fullName evidence="2">Uncharacterized protein</fullName>
    </submittedName>
</protein>
<dbReference type="GeneID" id="80560567"/>
<proteinExistence type="predicted"/>
<dbReference type="Proteomes" id="UP001243276">
    <property type="component" value="Segment"/>
</dbReference>
<dbReference type="EMBL" id="OQ709208">
    <property type="protein sequence ID" value="WGH20797.1"/>
    <property type="molecule type" value="Genomic_DNA"/>
</dbReference>
<dbReference type="RefSeq" id="YP_010842804.1">
    <property type="nucleotide sequence ID" value="NC_079146.1"/>
</dbReference>
<evidence type="ECO:0000313" key="2">
    <source>
        <dbReference type="EMBL" id="WGH20797.1"/>
    </source>
</evidence>
<keyword evidence="1" id="KW-0472">Membrane</keyword>
<reference evidence="2" key="1">
    <citation type="submission" date="2023-03" db="EMBL/GenBank/DDBJ databases">
        <authorList>
            <person name="Adamson A.J."/>
            <person name="Baker B.A."/>
            <person name="Galadyk N."/>
            <person name="Joshi D.H."/>
            <person name="Kistler H.E."/>
            <person name="Roberts S.M."/>
            <person name="Saint K.A."/>
            <person name="Sunnen C.N."/>
            <person name="Garlena R.A."/>
            <person name="Russell D.A."/>
            <person name="Pope W.H."/>
            <person name="Jacobs-Sera D."/>
            <person name="Hatfull G.F."/>
        </authorList>
    </citation>
    <scope>NUCLEOTIDE SEQUENCE</scope>
</reference>
<name>A0AAF0K062_9CAUD</name>
<dbReference type="KEGG" id="vg:80560567"/>
<sequence length="143" mass="16052">MPIDESGKINGVIGIETSAKQLSPHKARAVAATLVNMANEVEGKPNYRVSLRKRWEPGGVRDKENRLIGFCLGVGLTIIVTVLTGAFDSWVWWIYGVWFFVLSGAVYGLRVHGDRKDIEDEFRERVHGETIDQSTGLLPWEVR</sequence>
<evidence type="ECO:0000256" key="1">
    <source>
        <dbReference type="SAM" id="Phobius"/>
    </source>
</evidence>